<evidence type="ECO:0008006" key="2">
    <source>
        <dbReference type="Google" id="ProtNLM"/>
    </source>
</evidence>
<name>A0AB39SII0_9ACTN</name>
<gene>
    <name evidence="1" type="ORF">AB5J50_44885</name>
</gene>
<dbReference type="AlphaFoldDB" id="A0AB39SII0"/>
<evidence type="ECO:0000313" key="1">
    <source>
        <dbReference type="EMBL" id="XDQ67412.1"/>
    </source>
</evidence>
<dbReference type="Gene3D" id="3.40.630.30">
    <property type="match status" value="1"/>
</dbReference>
<accession>A0AB39SII0</accession>
<reference evidence="1" key="1">
    <citation type="submission" date="2024-07" db="EMBL/GenBank/DDBJ databases">
        <authorList>
            <person name="Yu S.T."/>
        </authorList>
    </citation>
    <scope>NUCLEOTIDE SEQUENCE</scope>
    <source>
        <strain evidence="1">R35</strain>
    </source>
</reference>
<dbReference type="RefSeq" id="WP_369264322.1">
    <property type="nucleotide sequence ID" value="NZ_CP163440.1"/>
</dbReference>
<sequence>MDAVRLRRVNRWLAQGLSGKLADLYVDSRETSPPEAYRRPSRQQFLNRLTAKIRRPGFAMVIAETDGLVGCAFGFPVRGDGFWRLGFGGALPRSIEQLTASSGVFAITDILVRPHLQDEQVACRLQERLLTDHRASLGVTLVDQADHPALTALRSWGWRDVGEIWKPVSATLLRVLVLPVGERTAARHTLTEQRRVLREFWQEPDTAEQTEELRLALRQYPKITERLHMSAPGGQ</sequence>
<dbReference type="SUPFAM" id="SSF55729">
    <property type="entry name" value="Acyl-CoA N-acyltransferases (Nat)"/>
    <property type="match status" value="1"/>
</dbReference>
<dbReference type="InterPro" id="IPR016181">
    <property type="entry name" value="Acyl_CoA_acyltransferase"/>
</dbReference>
<dbReference type="EMBL" id="CP163440">
    <property type="protein sequence ID" value="XDQ67412.1"/>
    <property type="molecule type" value="Genomic_DNA"/>
</dbReference>
<proteinExistence type="predicted"/>
<protein>
    <recommendedName>
        <fullName evidence="2">N-acetyltransferase domain-containing protein</fullName>
    </recommendedName>
</protein>
<organism evidence="1">
    <name type="scientific">Streptomyces sp. R35</name>
    <dbReference type="NCBI Taxonomy" id="3238630"/>
    <lineage>
        <taxon>Bacteria</taxon>
        <taxon>Bacillati</taxon>
        <taxon>Actinomycetota</taxon>
        <taxon>Actinomycetes</taxon>
        <taxon>Kitasatosporales</taxon>
        <taxon>Streptomycetaceae</taxon>
        <taxon>Streptomyces</taxon>
    </lineage>
</organism>